<dbReference type="AlphaFoldDB" id="A0A2T4C2J0"/>
<dbReference type="EMBL" id="KZ679133">
    <property type="protein sequence ID" value="PTB75718.1"/>
    <property type="molecule type" value="Genomic_DNA"/>
</dbReference>
<name>A0A2T4C2J0_TRILO</name>
<organism evidence="1 2">
    <name type="scientific">Trichoderma longibrachiatum ATCC 18648</name>
    <dbReference type="NCBI Taxonomy" id="983965"/>
    <lineage>
        <taxon>Eukaryota</taxon>
        <taxon>Fungi</taxon>
        <taxon>Dikarya</taxon>
        <taxon>Ascomycota</taxon>
        <taxon>Pezizomycotina</taxon>
        <taxon>Sordariomycetes</taxon>
        <taxon>Hypocreomycetidae</taxon>
        <taxon>Hypocreales</taxon>
        <taxon>Hypocreaceae</taxon>
        <taxon>Trichoderma</taxon>
    </lineage>
</organism>
<reference evidence="1 2" key="1">
    <citation type="submission" date="2016-07" db="EMBL/GenBank/DDBJ databases">
        <title>Multiple horizontal gene transfer events from other fungi enriched the ability of initially mycotrophic Trichoderma (Ascomycota) to feed on dead plant biomass.</title>
        <authorList>
            <consortium name="DOE Joint Genome Institute"/>
            <person name="Aerts A."/>
            <person name="Atanasova L."/>
            <person name="Chenthamara K."/>
            <person name="Zhang J."/>
            <person name="Grujic M."/>
            <person name="Henrissat B."/>
            <person name="Kuo A."/>
            <person name="Salamov A."/>
            <person name="Lipzen A."/>
            <person name="Labutti K."/>
            <person name="Barry K."/>
            <person name="Miao Y."/>
            <person name="Rahimi M.J."/>
            <person name="Shen Q."/>
            <person name="Grigoriev I.V."/>
            <person name="Kubicek C.P."/>
            <person name="Druzhinina I.S."/>
        </authorList>
    </citation>
    <scope>NUCLEOTIDE SEQUENCE [LARGE SCALE GENOMIC DNA]</scope>
    <source>
        <strain evidence="1 2">ATCC 18648</strain>
    </source>
</reference>
<gene>
    <name evidence="1" type="ORF">M440DRAFT_1259821</name>
</gene>
<evidence type="ECO:0000313" key="1">
    <source>
        <dbReference type="EMBL" id="PTB75718.1"/>
    </source>
</evidence>
<keyword evidence="2" id="KW-1185">Reference proteome</keyword>
<dbReference type="Proteomes" id="UP000240760">
    <property type="component" value="Unassembled WGS sequence"/>
</dbReference>
<proteinExistence type="predicted"/>
<sequence length="146" mass="16450">MAAARLQRLPWSHVFFFFFPLRRVTPSGQHSCCRFPSFLAVGANPGEENDRKDGWSLKYCIPAETEGGKYRIQTRSRLPGAVPLSELQTDCAACDGHGMNIINARIVLGSYTSDPCSPDNRDALRTYLFLLSLLQSTLVRYDIYTR</sequence>
<accession>A0A2T4C2J0</accession>
<protein>
    <submittedName>
        <fullName evidence="1">Uncharacterized protein</fullName>
    </submittedName>
</protein>
<evidence type="ECO:0000313" key="2">
    <source>
        <dbReference type="Proteomes" id="UP000240760"/>
    </source>
</evidence>